<evidence type="ECO:0000256" key="7">
    <source>
        <dbReference type="ARBA" id="ARBA00024033"/>
    </source>
</evidence>
<evidence type="ECO:0000256" key="3">
    <source>
        <dbReference type="ARBA" id="ARBA00022679"/>
    </source>
</evidence>
<keyword evidence="2" id="KW-1003">Cell membrane</keyword>
<evidence type="ECO:0000256" key="2">
    <source>
        <dbReference type="ARBA" id="ARBA00022475"/>
    </source>
</evidence>
<organism evidence="9 10">
    <name type="scientific">Celeribacter baekdonensis</name>
    <dbReference type="NCBI Taxonomy" id="875171"/>
    <lineage>
        <taxon>Bacteria</taxon>
        <taxon>Pseudomonadati</taxon>
        <taxon>Pseudomonadota</taxon>
        <taxon>Alphaproteobacteria</taxon>
        <taxon>Rhodobacterales</taxon>
        <taxon>Roseobacteraceae</taxon>
        <taxon>Celeribacter</taxon>
    </lineage>
</organism>
<dbReference type="InterPro" id="IPR018584">
    <property type="entry name" value="GT87"/>
</dbReference>
<feature type="transmembrane region" description="Helical" evidence="8">
    <location>
        <begin position="416"/>
        <end position="436"/>
    </location>
</feature>
<evidence type="ECO:0000313" key="10">
    <source>
        <dbReference type="Proteomes" id="UP000241447"/>
    </source>
</evidence>
<feature type="transmembrane region" description="Helical" evidence="8">
    <location>
        <begin position="141"/>
        <end position="159"/>
    </location>
</feature>
<keyword evidence="4 8" id="KW-0812">Transmembrane</keyword>
<name>A0A2R4M442_9RHOB</name>
<dbReference type="AlphaFoldDB" id="A0A2R4M442"/>
<reference evidence="9 10" key="1">
    <citation type="submission" date="2018-03" db="EMBL/GenBank/DDBJ databases">
        <title>The Complete Genome of Celeribacter baekdonensis strain LH4, a Thiosulfate-Oxidizing Alphaproteobacterium Isolated from Gulf of Mexico Continental Slope Sediments.</title>
        <authorList>
            <person name="Flood B.E."/>
            <person name="Bailey J.V."/>
            <person name="Leprich D."/>
        </authorList>
    </citation>
    <scope>NUCLEOTIDE SEQUENCE [LARGE SCALE GENOMIC DNA]</scope>
    <source>
        <strain evidence="9 10">LH4</strain>
    </source>
</reference>
<dbReference type="GO" id="GO:0016758">
    <property type="term" value="F:hexosyltransferase activity"/>
    <property type="evidence" value="ECO:0007669"/>
    <property type="project" value="InterPro"/>
</dbReference>
<feature type="transmembrane region" description="Helical" evidence="8">
    <location>
        <begin position="310"/>
        <end position="331"/>
    </location>
</feature>
<evidence type="ECO:0000313" key="9">
    <source>
        <dbReference type="EMBL" id="AVW91888.1"/>
    </source>
</evidence>
<evidence type="ECO:0000256" key="1">
    <source>
        <dbReference type="ARBA" id="ARBA00004651"/>
    </source>
</evidence>
<evidence type="ECO:0000256" key="5">
    <source>
        <dbReference type="ARBA" id="ARBA00022989"/>
    </source>
</evidence>
<feature type="transmembrane region" description="Helical" evidence="8">
    <location>
        <begin position="193"/>
        <end position="215"/>
    </location>
</feature>
<protein>
    <recommendedName>
        <fullName evidence="11">DUF2029 domain-containing protein</fullName>
    </recommendedName>
</protein>
<gene>
    <name evidence="9" type="ORF">DA792_13050</name>
</gene>
<sequence>MQINSFEKKRRRSDTLSAFFLIFGFTVLSMNIYAAVASPDFLASWLAGKAWVAGETQNIYPPLEHGLFDLIAPRAWYEALTVGTETEEVFPFIYPPIWAVLFGELTKVTNYETLRTIAALINPVLLSFCILLAGRVCERRFPVIPTLIIGMIFFSFSAIGQIALMQNQFQILVSFLILLSIERARNGHEIIGGTALALAAGIKLYPAIFIILFWAAGYRKATLAFVATGLALGLTSLALTGWPLHAIFLNAVSTISNTVLVTPVSWSFDPLVGQIFFEDTLVKRPFPDWGYMYDLVPEDGLGFFYMPKPWLWQMISTLMLIGTLIVGALMIRRAHRSGADSGWVWAFIMGLFALVNPLSWSYHFIVVAAFAPFFVFRIGLTRGVPWIVAIIALTSNFAPDLAYWLQGRFHWPLVPFQPFGTILMTVLVGSFGYSAYRKY</sequence>
<feature type="transmembrane region" description="Helical" evidence="8">
    <location>
        <begin position="114"/>
        <end position="134"/>
    </location>
</feature>
<keyword evidence="3" id="KW-0808">Transferase</keyword>
<keyword evidence="6 8" id="KW-0472">Membrane</keyword>
<dbReference type="Pfam" id="PF09594">
    <property type="entry name" value="GT87"/>
    <property type="match status" value="1"/>
</dbReference>
<comment type="subcellular location">
    <subcellularLocation>
        <location evidence="1">Cell membrane</location>
        <topology evidence="1">Multi-pass membrane protein</topology>
    </subcellularLocation>
</comment>
<keyword evidence="5 8" id="KW-1133">Transmembrane helix</keyword>
<evidence type="ECO:0000256" key="8">
    <source>
        <dbReference type="SAM" id="Phobius"/>
    </source>
</evidence>
<accession>A0A2R4M442</accession>
<evidence type="ECO:0000256" key="4">
    <source>
        <dbReference type="ARBA" id="ARBA00022692"/>
    </source>
</evidence>
<feature type="transmembrane region" description="Helical" evidence="8">
    <location>
        <begin position="221"/>
        <end position="240"/>
    </location>
</feature>
<dbReference type="KEGG" id="cbak:DA792_13050"/>
<dbReference type="GO" id="GO:0005886">
    <property type="term" value="C:plasma membrane"/>
    <property type="evidence" value="ECO:0007669"/>
    <property type="project" value="UniProtKB-SubCell"/>
</dbReference>
<evidence type="ECO:0000256" key="6">
    <source>
        <dbReference type="ARBA" id="ARBA00023136"/>
    </source>
</evidence>
<comment type="similarity">
    <text evidence="7">Belongs to the glycosyltransferase 87 family.</text>
</comment>
<dbReference type="Proteomes" id="UP000241447">
    <property type="component" value="Chromosome"/>
</dbReference>
<feature type="transmembrane region" description="Helical" evidence="8">
    <location>
        <begin position="338"/>
        <end position="355"/>
    </location>
</feature>
<evidence type="ECO:0008006" key="11">
    <source>
        <dbReference type="Google" id="ProtNLM"/>
    </source>
</evidence>
<proteinExistence type="inferred from homology"/>
<dbReference type="EMBL" id="CP028475">
    <property type="protein sequence ID" value="AVW91888.1"/>
    <property type="molecule type" value="Genomic_DNA"/>
</dbReference>
<feature type="transmembrane region" description="Helical" evidence="8">
    <location>
        <begin position="16"/>
        <end position="36"/>
    </location>
</feature>